<gene>
    <name evidence="1" type="ORF">TRIUR3_12983</name>
</gene>
<dbReference type="AlphaFoldDB" id="M7ZMY2"/>
<organism evidence="1">
    <name type="scientific">Triticum urartu</name>
    <name type="common">Red wild einkorn</name>
    <name type="synonym">Crithodium urartu</name>
    <dbReference type="NCBI Taxonomy" id="4572"/>
    <lineage>
        <taxon>Eukaryota</taxon>
        <taxon>Viridiplantae</taxon>
        <taxon>Streptophyta</taxon>
        <taxon>Embryophyta</taxon>
        <taxon>Tracheophyta</taxon>
        <taxon>Spermatophyta</taxon>
        <taxon>Magnoliopsida</taxon>
        <taxon>Liliopsida</taxon>
        <taxon>Poales</taxon>
        <taxon>Poaceae</taxon>
        <taxon>BOP clade</taxon>
        <taxon>Pooideae</taxon>
        <taxon>Triticodae</taxon>
        <taxon>Triticeae</taxon>
        <taxon>Triticinae</taxon>
        <taxon>Triticum</taxon>
    </lineage>
</organism>
<accession>M7ZMY2</accession>
<reference evidence="1" key="1">
    <citation type="journal article" date="2013" name="Nature">
        <title>Draft genome of the wheat A-genome progenitor Triticum urartu.</title>
        <authorList>
            <person name="Ling H.Q."/>
            <person name="Zhao S."/>
            <person name="Liu D."/>
            <person name="Wang J."/>
            <person name="Sun H."/>
            <person name="Zhang C."/>
            <person name="Fan H."/>
            <person name="Li D."/>
            <person name="Dong L."/>
            <person name="Tao Y."/>
            <person name="Gao C."/>
            <person name="Wu H."/>
            <person name="Li Y."/>
            <person name="Cui Y."/>
            <person name="Guo X."/>
            <person name="Zheng S."/>
            <person name="Wang B."/>
            <person name="Yu K."/>
            <person name="Liang Q."/>
            <person name="Yang W."/>
            <person name="Lou X."/>
            <person name="Chen J."/>
            <person name="Feng M."/>
            <person name="Jian J."/>
            <person name="Zhang X."/>
            <person name="Luo G."/>
            <person name="Jiang Y."/>
            <person name="Liu J."/>
            <person name="Wang Z."/>
            <person name="Sha Y."/>
            <person name="Zhang B."/>
            <person name="Wu H."/>
            <person name="Tang D."/>
            <person name="Shen Q."/>
            <person name="Xue P."/>
            <person name="Zou S."/>
            <person name="Wang X."/>
            <person name="Liu X."/>
            <person name="Wang F."/>
            <person name="Yang Y."/>
            <person name="An X."/>
            <person name="Dong Z."/>
            <person name="Zhang K."/>
            <person name="Zhang X."/>
            <person name="Luo M.C."/>
            <person name="Dvorak J."/>
            <person name="Tong Y."/>
            <person name="Wang J."/>
            <person name="Yang H."/>
            <person name="Li Z."/>
            <person name="Wang D."/>
            <person name="Zhang A."/>
            <person name="Wang J."/>
        </authorList>
    </citation>
    <scope>NUCLEOTIDE SEQUENCE</scope>
</reference>
<name>M7ZMY2_TRIUA</name>
<sequence>MVPAPPLAGLLRAVVSLRLPRAVPHHRFKVLTVYHLANDRWAPPTLFIVDLGHFDC</sequence>
<dbReference type="EMBL" id="KD054549">
    <property type="protein sequence ID" value="EMS64573.1"/>
    <property type="molecule type" value="Genomic_DNA"/>
</dbReference>
<proteinExistence type="predicted"/>
<protein>
    <submittedName>
        <fullName evidence="1">Uncharacterized protein</fullName>
    </submittedName>
</protein>
<evidence type="ECO:0000313" key="1">
    <source>
        <dbReference type="EMBL" id="EMS64573.1"/>
    </source>
</evidence>